<protein>
    <recommendedName>
        <fullName evidence="3">PGG domain-containing protein</fullName>
    </recommendedName>
</protein>
<reference evidence="4" key="1">
    <citation type="submission" date="2018-02" db="EMBL/GenBank/DDBJ databases">
        <authorList>
            <person name="Cohen D.B."/>
            <person name="Kent A.D."/>
        </authorList>
    </citation>
    <scope>NUCLEOTIDE SEQUENCE</scope>
</reference>
<dbReference type="InterPro" id="IPR036770">
    <property type="entry name" value="Ankyrin_rpt-contain_sf"/>
</dbReference>
<name>A0A2N9IX76_FAGSY</name>
<dbReference type="InterPro" id="IPR026961">
    <property type="entry name" value="PGG_dom"/>
</dbReference>
<keyword evidence="2" id="KW-0812">Transmembrane</keyword>
<feature type="transmembrane region" description="Helical" evidence="2">
    <location>
        <begin position="634"/>
        <end position="658"/>
    </location>
</feature>
<gene>
    <name evidence="4" type="ORF">FSB_LOCUS57364</name>
</gene>
<dbReference type="SUPFAM" id="SSF48403">
    <property type="entry name" value="Ankyrin repeat"/>
    <property type="match status" value="2"/>
</dbReference>
<feature type="transmembrane region" description="Helical" evidence="2">
    <location>
        <begin position="166"/>
        <end position="185"/>
    </location>
</feature>
<dbReference type="Pfam" id="PF13962">
    <property type="entry name" value="PGG"/>
    <property type="match status" value="1"/>
</dbReference>
<keyword evidence="2" id="KW-1133">Transmembrane helix</keyword>
<proteinExistence type="predicted"/>
<feature type="domain" description="PGG" evidence="3">
    <location>
        <begin position="511"/>
        <end position="623"/>
    </location>
</feature>
<evidence type="ECO:0000256" key="1">
    <source>
        <dbReference type="SAM" id="MobiDB-lite"/>
    </source>
</evidence>
<accession>A0A2N9IX76</accession>
<keyword evidence="2" id="KW-0472">Membrane</keyword>
<feature type="compositionally biased region" description="Polar residues" evidence="1">
    <location>
        <begin position="689"/>
        <end position="703"/>
    </location>
</feature>
<dbReference type="EMBL" id="OIVN01006271">
    <property type="protein sequence ID" value="SPD29482.1"/>
    <property type="molecule type" value="Genomic_DNA"/>
</dbReference>
<feature type="transmembrane region" description="Helical" evidence="2">
    <location>
        <begin position="520"/>
        <end position="538"/>
    </location>
</feature>
<feature type="compositionally biased region" description="Polar residues" evidence="1">
    <location>
        <begin position="714"/>
        <end position="724"/>
    </location>
</feature>
<dbReference type="SMART" id="SM00248">
    <property type="entry name" value="ANK"/>
    <property type="match status" value="5"/>
</dbReference>
<dbReference type="PANTHER" id="PTHR24177">
    <property type="entry name" value="CASKIN"/>
    <property type="match status" value="1"/>
</dbReference>
<organism evidence="4">
    <name type="scientific">Fagus sylvatica</name>
    <name type="common">Beechnut</name>
    <dbReference type="NCBI Taxonomy" id="28930"/>
    <lineage>
        <taxon>Eukaryota</taxon>
        <taxon>Viridiplantae</taxon>
        <taxon>Streptophyta</taxon>
        <taxon>Embryophyta</taxon>
        <taxon>Tracheophyta</taxon>
        <taxon>Spermatophyta</taxon>
        <taxon>Magnoliopsida</taxon>
        <taxon>eudicotyledons</taxon>
        <taxon>Gunneridae</taxon>
        <taxon>Pentapetalae</taxon>
        <taxon>rosids</taxon>
        <taxon>fabids</taxon>
        <taxon>Fagales</taxon>
        <taxon>Fagaceae</taxon>
        <taxon>Fagus</taxon>
    </lineage>
</organism>
<evidence type="ECO:0000313" key="4">
    <source>
        <dbReference type="EMBL" id="SPD29482.1"/>
    </source>
</evidence>
<evidence type="ECO:0000256" key="2">
    <source>
        <dbReference type="SAM" id="Phobius"/>
    </source>
</evidence>
<dbReference type="AlphaFoldDB" id="A0A2N9IX76"/>
<sequence length="724" mass="82211">MKENDMDRDVFNAKLYGALLKQNAKKVKELCGRSEDRAMHRLTIHNDTVLHLAIYSKQVDLALSLLEDQLPAELYQKMTQVNGNGNTILHEVATLHDERSISLAETILERAPDLLSITNNLGESVVFQAATYGKDKIFKFLVDKVSVPDNDEAWLPFIQRKDKTTILHIAILTHHFGFFLLSHMLCEMESLSREWERFSLTGKERVKINLNSSFSQPKFIIIAALVTMSGDFTIYGNIIQDTKDDTGSLTWFSFSHVNQKANGVAHLLARKAKDVQESITWTHTMPPDVHSVILKDLQYLAKCGEVLDQKKKSSALELAKILVNEDTSWKLTSSNMDLDRARPHKYKVNVPSTHETGGSSQQQVEQKCITPLFIATKSGCTEIVKEILDRYPQAVEHIDCEGHNILHVAIKYRQLEVFKHVSQMEVPMRWLVRQIDKKGNSILHMVGKKRKDYLPERIKGPAVELQEELRWFELVKSVMRPHMVHYRNDENVTAESLFARTNEALWTRAVEWLRHTSEGCSVLAVLIATVAFAAAYTIPGGPNQSTGFPVLLSQPLFLVFTGTDVLSLTFALSAVVIFLSILTAPFRLIDFKDSLPNKLMFGFTCLFLSISMMMISFSATIVLMISSKQRWTKIILYSISFFPVAIFALAYLPLYISLSQTLEYLVKKLIQGFKYYRLPFLSKETQNTSYPIEHQPQSSSSTRHNPEREESCSLDATQTSHSSV</sequence>
<dbReference type="InterPro" id="IPR002110">
    <property type="entry name" value="Ankyrin_rpt"/>
</dbReference>
<dbReference type="GO" id="GO:0016020">
    <property type="term" value="C:membrane"/>
    <property type="evidence" value="ECO:0007669"/>
    <property type="project" value="TreeGrafter"/>
</dbReference>
<feature type="region of interest" description="Disordered" evidence="1">
    <location>
        <begin position="689"/>
        <end position="724"/>
    </location>
</feature>
<dbReference type="PANTHER" id="PTHR24177:SF314">
    <property type="entry name" value="PROTEIN ACCELERATED CELL DEATH 6-LIKE ISOFORM X1"/>
    <property type="match status" value="1"/>
</dbReference>
<feature type="transmembrane region" description="Helical" evidence="2">
    <location>
        <begin position="558"/>
        <end position="579"/>
    </location>
</feature>
<dbReference type="Pfam" id="PF12796">
    <property type="entry name" value="Ank_2"/>
    <property type="match status" value="1"/>
</dbReference>
<feature type="transmembrane region" description="Helical" evidence="2">
    <location>
        <begin position="599"/>
        <end position="622"/>
    </location>
</feature>
<evidence type="ECO:0000259" key="3">
    <source>
        <dbReference type="Pfam" id="PF13962"/>
    </source>
</evidence>
<feature type="transmembrane region" description="Helical" evidence="2">
    <location>
        <begin position="219"/>
        <end position="238"/>
    </location>
</feature>
<dbReference type="Gene3D" id="1.25.40.20">
    <property type="entry name" value="Ankyrin repeat-containing domain"/>
    <property type="match status" value="2"/>
</dbReference>